<sequence length="101" mass="11728">MLETIKHTKEKRIIIEGITESGETFRPSDWAERMCGCLASFENRRIAYSPQLRPSVNNETHAKCLVLDPRLKETKPDVFECIMKFAGENRLKIHESYEDAE</sequence>
<dbReference type="RefSeq" id="WP_126322927.1">
    <property type="nucleotide sequence ID" value="NZ_AP018005.1"/>
</dbReference>
<dbReference type="EMBL" id="AP018005">
    <property type="protein sequence ID" value="BBB15473.1"/>
    <property type="molecule type" value="Genomic_DNA"/>
</dbReference>
<accession>A0A2Z5UWS4</accession>
<dbReference type="Proteomes" id="UP000282483">
    <property type="component" value="Chromosome"/>
</dbReference>
<keyword evidence="2" id="KW-1185">Reference proteome</keyword>
<protein>
    <submittedName>
        <fullName evidence="1">Uncharacterized protein</fullName>
    </submittedName>
</protein>
<dbReference type="AlphaFoldDB" id="A0A2Z5UWS4"/>
<organism evidence="1 2">
    <name type="scientific">Candidatus Rickettsiella viridis</name>
    <dbReference type="NCBI Taxonomy" id="676208"/>
    <lineage>
        <taxon>Bacteria</taxon>
        <taxon>Pseudomonadati</taxon>
        <taxon>Pseudomonadota</taxon>
        <taxon>Gammaproteobacteria</taxon>
        <taxon>Legionellales</taxon>
        <taxon>Coxiellaceae</taxon>
        <taxon>Rickettsiella</taxon>
    </lineage>
</organism>
<name>A0A2Z5UWS4_9COXI</name>
<dbReference type="InterPro" id="IPR021969">
    <property type="entry name" value="DUF3579"/>
</dbReference>
<proteinExistence type="predicted"/>
<dbReference type="KEGG" id="rvi:RVIR1_10000"/>
<dbReference type="Pfam" id="PF12112">
    <property type="entry name" value="DUF3579"/>
    <property type="match status" value="1"/>
</dbReference>
<dbReference type="Gene3D" id="3.30.70.2340">
    <property type="entry name" value="Uncharacterised protein PF12112 family, DUF3579"/>
    <property type="match status" value="1"/>
</dbReference>
<reference evidence="1 2" key="1">
    <citation type="submission" date="2017-03" db="EMBL/GenBank/DDBJ databases">
        <title>The genome sequence of Candidatus Rickettsiella viridis.</title>
        <authorList>
            <person name="Nikoh N."/>
            <person name="Tsuchida T."/>
            <person name="Yamaguchi K."/>
            <person name="Maeda T."/>
            <person name="Shigenobu S."/>
            <person name="Fukatsu T."/>
        </authorList>
    </citation>
    <scope>NUCLEOTIDE SEQUENCE [LARGE SCALE GENOMIC DNA]</scope>
    <source>
        <strain evidence="1 2">Ap-RA04</strain>
    </source>
</reference>
<dbReference type="OrthoDB" id="9814727at2"/>
<evidence type="ECO:0000313" key="2">
    <source>
        <dbReference type="Proteomes" id="UP000282483"/>
    </source>
</evidence>
<gene>
    <name evidence="1" type="ORF">RVIR1_10000</name>
</gene>
<evidence type="ECO:0000313" key="1">
    <source>
        <dbReference type="EMBL" id="BBB15473.1"/>
    </source>
</evidence>